<keyword evidence="2" id="KW-1185">Reference proteome</keyword>
<comment type="caution">
    <text evidence="1">The sequence shown here is derived from an EMBL/GenBank/DDBJ whole genome shotgun (WGS) entry which is preliminary data.</text>
</comment>
<evidence type="ECO:0000313" key="1">
    <source>
        <dbReference type="EMBL" id="KAK2571951.1"/>
    </source>
</evidence>
<gene>
    <name evidence="1" type="ORF">P5673_003368</name>
</gene>
<name>A0AAD9VEW8_ACRCE</name>
<dbReference type="PANTHER" id="PTHR21623:SF2">
    <property type="entry name" value="COILED-COIL DOMAIN-CONTAINING PROTEIN 33"/>
    <property type="match status" value="1"/>
</dbReference>
<organism evidence="1 2">
    <name type="scientific">Acropora cervicornis</name>
    <name type="common">Staghorn coral</name>
    <dbReference type="NCBI Taxonomy" id="6130"/>
    <lineage>
        <taxon>Eukaryota</taxon>
        <taxon>Metazoa</taxon>
        <taxon>Cnidaria</taxon>
        <taxon>Anthozoa</taxon>
        <taxon>Hexacorallia</taxon>
        <taxon>Scleractinia</taxon>
        <taxon>Astrocoeniina</taxon>
        <taxon>Acroporidae</taxon>
        <taxon>Acropora</taxon>
    </lineage>
</organism>
<reference evidence="1" key="1">
    <citation type="journal article" date="2023" name="G3 (Bethesda)">
        <title>Whole genome assembly and annotation of the endangered Caribbean coral Acropora cervicornis.</title>
        <authorList>
            <person name="Selwyn J.D."/>
            <person name="Vollmer S.V."/>
        </authorList>
    </citation>
    <scope>NUCLEOTIDE SEQUENCE</scope>
    <source>
        <strain evidence="1">K2</strain>
    </source>
</reference>
<evidence type="ECO:0000313" key="2">
    <source>
        <dbReference type="Proteomes" id="UP001249851"/>
    </source>
</evidence>
<proteinExistence type="predicted"/>
<dbReference type="Proteomes" id="UP001249851">
    <property type="component" value="Unassembled WGS sequence"/>
</dbReference>
<dbReference type="EMBL" id="JARQWQ010000005">
    <property type="protein sequence ID" value="KAK2571951.1"/>
    <property type="molecule type" value="Genomic_DNA"/>
</dbReference>
<dbReference type="AlphaFoldDB" id="A0AAD9VEW8"/>
<dbReference type="PANTHER" id="PTHR21623">
    <property type="entry name" value="SPERIOLIN-BINDING FACTOR"/>
    <property type="match status" value="1"/>
</dbReference>
<reference evidence="1" key="2">
    <citation type="journal article" date="2023" name="Science">
        <title>Genomic signatures of disease resistance in endangered staghorn corals.</title>
        <authorList>
            <person name="Vollmer S.V."/>
            <person name="Selwyn J.D."/>
            <person name="Despard B.A."/>
            <person name="Roesel C.L."/>
        </authorList>
    </citation>
    <scope>NUCLEOTIDE SEQUENCE</scope>
    <source>
        <strain evidence="1">K2</strain>
    </source>
</reference>
<accession>A0AAD9VEW8</accession>
<sequence length="569" mass="63487">MESGNFPLQFTIEILSAHFSSPGRYFLVLRIVGSKVKPSTIKLYVGNSQNALDSHEFTTDACLEDGDLDTFATFSDSLISFWMPAGSANGDIQLVLEAFRLPENPMHKEVKYGEAVFEVFPRKTPFFSNIRQKTPSSDNSDEVYQFETNIKFTQILKEEGFSTNCGLVRATVKLDQIKEPKTEGEPVAEPVAEAKTVEKPQPVKPLLLPIQESALGNNVESIPIHHLCGSYLARAGYCEVAILAHGVICLPLNSHNRPPQPYIVGKSGKREAQGLVGQSVTHAATHPTQSPFVILLIADHPSKELLTEYKVPLEHIKPFHQYHLELVQPNSELNSDSRLYVTLMKKMDKLPLPPLGSNVYGLEVLLRSFEQQLHSQMGPLIATLRIENYVITPTKTHWSDSDHNTVPITTPNIICRSRGDNPTWSSSSDYCWEASRAATMEPDSSIPWGRIQFVHCQVCMCRRGSKLRTVTRTCPTIGLVARLITEERPEPYLISATNLASLPAFRAKLPTDQQSQLSHVNRADLTTYRGQMSHGLPTMDAVKSILPHFHSLYTGPRTEPVQEHNLCCI</sequence>
<dbReference type="GO" id="GO:0005777">
    <property type="term" value="C:peroxisome"/>
    <property type="evidence" value="ECO:0007669"/>
    <property type="project" value="TreeGrafter"/>
</dbReference>
<dbReference type="InterPro" id="IPR039889">
    <property type="entry name" value="CCD33"/>
</dbReference>
<protein>
    <submittedName>
        <fullName evidence="1">Coiled-coil domain-containing protein 33</fullName>
    </submittedName>
</protein>